<dbReference type="EMBL" id="JAWDGP010007247">
    <property type="protein sequence ID" value="KAK3727249.1"/>
    <property type="molecule type" value="Genomic_DNA"/>
</dbReference>
<gene>
    <name evidence="1" type="ORF">RRG08_049875</name>
</gene>
<evidence type="ECO:0000313" key="2">
    <source>
        <dbReference type="Proteomes" id="UP001283361"/>
    </source>
</evidence>
<sequence>MNSFTAFSLNVESNNPGGYLGACGSLAFPPRDMILHTPRDVSTTCPEGSPETISRTINNSTVISVRQRLFPLETLFGDQNNLHASVNSSIIRRALSGTNLTGESLSNGARSNSTQWDRIGELCGYKRFL</sequence>
<dbReference type="Proteomes" id="UP001283361">
    <property type="component" value="Unassembled WGS sequence"/>
</dbReference>
<organism evidence="1 2">
    <name type="scientific">Elysia crispata</name>
    <name type="common">lettuce slug</name>
    <dbReference type="NCBI Taxonomy" id="231223"/>
    <lineage>
        <taxon>Eukaryota</taxon>
        <taxon>Metazoa</taxon>
        <taxon>Spiralia</taxon>
        <taxon>Lophotrochozoa</taxon>
        <taxon>Mollusca</taxon>
        <taxon>Gastropoda</taxon>
        <taxon>Heterobranchia</taxon>
        <taxon>Euthyneura</taxon>
        <taxon>Panpulmonata</taxon>
        <taxon>Sacoglossa</taxon>
        <taxon>Placobranchoidea</taxon>
        <taxon>Plakobranchidae</taxon>
        <taxon>Elysia</taxon>
    </lineage>
</organism>
<protein>
    <submittedName>
        <fullName evidence="1">Uncharacterized protein</fullName>
    </submittedName>
</protein>
<dbReference type="AlphaFoldDB" id="A0AAE0Y055"/>
<keyword evidence="2" id="KW-1185">Reference proteome</keyword>
<accession>A0AAE0Y055</accession>
<name>A0AAE0Y055_9GAST</name>
<evidence type="ECO:0000313" key="1">
    <source>
        <dbReference type="EMBL" id="KAK3727249.1"/>
    </source>
</evidence>
<reference evidence="1" key="1">
    <citation type="journal article" date="2023" name="G3 (Bethesda)">
        <title>A reference genome for the long-term kleptoplast-retaining sea slug Elysia crispata morphotype clarki.</title>
        <authorList>
            <person name="Eastman K.E."/>
            <person name="Pendleton A.L."/>
            <person name="Shaikh M.A."/>
            <person name="Suttiyut T."/>
            <person name="Ogas R."/>
            <person name="Tomko P."/>
            <person name="Gavelis G."/>
            <person name="Widhalm J.R."/>
            <person name="Wisecaver J.H."/>
        </authorList>
    </citation>
    <scope>NUCLEOTIDE SEQUENCE</scope>
    <source>
        <strain evidence="1">ECLA1</strain>
    </source>
</reference>
<proteinExistence type="predicted"/>
<comment type="caution">
    <text evidence="1">The sequence shown here is derived from an EMBL/GenBank/DDBJ whole genome shotgun (WGS) entry which is preliminary data.</text>
</comment>